<proteinExistence type="predicted"/>
<dbReference type="HOGENOM" id="CLU_3070251_0_0_1"/>
<keyword evidence="2" id="KW-1185">Reference proteome</keyword>
<organism evidence="1 2">
    <name type="scientific">Suillus luteus UH-Slu-Lm8-n1</name>
    <dbReference type="NCBI Taxonomy" id="930992"/>
    <lineage>
        <taxon>Eukaryota</taxon>
        <taxon>Fungi</taxon>
        <taxon>Dikarya</taxon>
        <taxon>Basidiomycota</taxon>
        <taxon>Agaricomycotina</taxon>
        <taxon>Agaricomycetes</taxon>
        <taxon>Agaricomycetidae</taxon>
        <taxon>Boletales</taxon>
        <taxon>Suillineae</taxon>
        <taxon>Suillaceae</taxon>
        <taxon>Suillus</taxon>
    </lineage>
</organism>
<dbReference type="Proteomes" id="UP000054485">
    <property type="component" value="Unassembled WGS sequence"/>
</dbReference>
<gene>
    <name evidence="1" type="ORF">CY34DRAFT_809228</name>
</gene>
<evidence type="ECO:0000313" key="2">
    <source>
        <dbReference type="Proteomes" id="UP000054485"/>
    </source>
</evidence>
<reference evidence="1 2" key="1">
    <citation type="submission" date="2014-04" db="EMBL/GenBank/DDBJ databases">
        <authorList>
            <consortium name="DOE Joint Genome Institute"/>
            <person name="Kuo A."/>
            <person name="Ruytinx J."/>
            <person name="Rineau F."/>
            <person name="Colpaert J."/>
            <person name="Kohler A."/>
            <person name="Nagy L.G."/>
            <person name="Floudas D."/>
            <person name="Copeland A."/>
            <person name="Barry K.W."/>
            <person name="Cichocki N."/>
            <person name="Veneault-Fourrey C."/>
            <person name="LaButti K."/>
            <person name="Lindquist E.A."/>
            <person name="Lipzen A."/>
            <person name="Lundell T."/>
            <person name="Morin E."/>
            <person name="Murat C."/>
            <person name="Sun H."/>
            <person name="Tunlid A."/>
            <person name="Henrissat B."/>
            <person name="Grigoriev I.V."/>
            <person name="Hibbett D.S."/>
            <person name="Martin F."/>
            <person name="Nordberg H.P."/>
            <person name="Cantor M.N."/>
            <person name="Hua S.X."/>
        </authorList>
    </citation>
    <scope>NUCLEOTIDE SEQUENCE [LARGE SCALE GENOMIC DNA]</scope>
    <source>
        <strain evidence="1 2">UH-Slu-Lm8-n1</strain>
    </source>
</reference>
<reference evidence="2" key="2">
    <citation type="submission" date="2015-01" db="EMBL/GenBank/DDBJ databases">
        <title>Evolutionary Origins and Diversification of the Mycorrhizal Mutualists.</title>
        <authorList>
            <consortium name="DOE Joint Genome Institute"/>
            <consortium name="Mycorrhizal Genomics Consortium"/>
            <person name="Kohler A."/>
            <person name="Kuo A."/>
            <person name="Nagy L.G."/>
            <person name="Floudas D."/>
            <person name="Copeland A."/>
            <person name="Barry K.W."/>
            <person name="Cichocki N."/>
            <person name="Veneault-Fourrey C."/>
            <person name="LaButti K."/>
            <person name="Lindquist E.A."/>
            <person name="Lipzen A."/>
            <person name="Lundell T."/>
            <person name="Morin E."/>
            <person name="Murat C."/>
            <person name="Riley R."/>
            <person name="Ohm R."/>
            <person name="Sun H."/>
            <person name="Tunlid A."/>
            <person name="Henrissat B."/>
            <person name="Grigoriev I.V."/>
            <person name="Hibbett D.S."/>
            <person name="Martin F."/>
        </authorList>
    </citation>
    <scope>NUCLEOTIDE SEQUENCE [LARGE SCALE GENOMIC DNA]</scope>
    <source>
        <strain evidence="2">UH-Slu-Lm8-n1</strain>
    </source>
</reference>
<dbReference type="EMBL" id="KN835385">
    <property type="protein sequence ID" value="KIK38587.1"/>
    <property type="molecule type" value="Genomic_DNA"/>
</dbReference>
<protein>
    <submittedName>
        <fullName evidence="1">Uncharacterized protein</fullName>
    </submittedName>
</protein>
<dbReference type="AlphaFoldDB" id="A0A0D0AW30"/>
<accession>A0A0D0AW30</accession>
<evidence type="ECO:0000313" key="1">
    <source>
        <dbReference type="EMBL" id="KIK38587.1"/>
    </source>
</evidence>
<dbReference type="InParanoid" id="A0A0D0AW30"/>
<sequence length="53" mass="6209">MINRIGRRKEEERKVRCAANTDYRTARQLAYQEVPSDHSSNISWALESLGTWN</sequence>
<name>A0A0D0AW30_9AGAM</name>